<evidence type="ECO:0000259" key="4">
    <source>
        <dbReference type="PROSITE" id="PS50158"/>
    </source>
</evidence>
<evidence type="ECO:0000256" key="2">
    <source>
        <dbReference type="PROSITE-ProRule" id="PRU00047"/>
    </source>
</evidence>
<evidence type="ECO:0000313" key="5">
    <source>
        <dbReference type="EMBL" id="KNZ49776.1"/>
    </source>
</evidence>
<feature type="region of interest" description="Disordered" evidence="3">
    <location>
        <begin position="270"/>
        <end position="294"/>
    </location>
</feature>
<dbReference type="AlphaFoldDB" id="A0A0L6UMN6"/>
<evidence type="ECO:0000256" key="1">
    <source>
        <dbReference type="ARBA" id="ARBA00022664"/>
    </source>
</evidence>
<feature type="compositionally biased region" description="Basic and acidic residues" evidence="3">
    <location>
        <begin position="280"/>
        <end position="294"/>
    </location>
</feature>
<dbReference type="Proteomes" id="UP000037035">
    <property type="component" value="Unassembled WGS sequence"/>
</dbReference>
<dbReference type="GO" id="GO:0006397">
    <property type="term" value="P:mRNA processing"/>
    <property type="evidence" value="ECO:0007669"/>
    <property type="project" value="UniProtKB-KW"/>
</dbReference>
<keyword evidence="2" id="KW-0863">Zinc-finger</keyword>
<evidence type="ECO:0000313" key="6">
    <source>
        <dbReference type="Proteomes" id="UP000037035"/>
    </source>
</evidence>
<gene>
    <name evidence="5" type="ORF">VP01_4798g1</name>
</gene>
<keyword evidence="6" id="KW-1185">Reference proteome</keyword>
<protein>
    <recommendedName>
        <fullName evidence="4">CCHC-type domain-containing protein</fullName>
    </recommendedName>
</protein>
<dbReference type="EMBL" id="LAVV01009940">
    <property type="protein sequence ID" value="KNZ49776.1"/>
    <property type="molecule type" value="Genomic_DNA"/>
</dbReference>
<dbReference type="Pfam" id="PF00098">
    <property type="entry name" value="zf-CCHC"/>
    <property type="match status" value="1"/>
</dbReference>
<keyword evidence="1" id="KW-0507">mRNA processing</keyword>
<dbReference type="InterPro" id="IPR001878">
    <property type="entry name" value="Znf_CCHC"/>
</dbReference>
<proteinExistence type="predicted"/>
<dbReference type="OrthoDB" id="2514797at2759"/>
<dbReference type="SUPFAM" id="SSF57756">
    <property type="entry name" value="Retrovirus zinc finger-like domains"/>
    <property type="match status" value="1"/>
</dbReference>
<sequence>MARTLQSGYQALDQSLLSQMFNEIERVVDGNWNQVKAVFSKVSTEISKQVQKDFTLPVSNNVQLVRDIVQENFKSVNFTLSGISSNCSSTTLNVIKMGENVDKFLADIKQMNDNLTTYHSGQDQVRSALGDISQALVRVRQDPNNEELAKLNGAVSDLTQPVGELSQEVKLLKSDHSAKQNWAVREMSAEEYAPFNQMTEESLSPAPDARIAIKEGILIKLEEYSKANRSDFVQLNNKIDRMMGEYRAEGGHLREELSTLTLRLTEWNQTPMGCSTGENNDSHRKSGSSERVDTASELKNRLHKAIANSDWPKFTGEGEYNHLRFIQWIDTAKLSCDNPTWVFWRGEICKKFSHSAWWRKKQSVLDADKFVPGESDPAQWVTKQFGRLKCFDATADKETINFKLMSLMDGKVEYAVKIAMSRPDADLSEFINILEEICNKARIGKRRFTTRNLQNKASLLVNSKAINTDKEKDKGKASTSAIKCYTCGELGHTLRRCNKNVNTIKEAGAPGDDSWHFQGSAINHVFSETLQKLFRMLT</sequence>
<dbReference type="GO" id="GO:0008270">
    <property type="term" value="F:zinc ion binding"/>
    <property type="evidence" value="ECO:0007669"/>
    <property type="project" value="UniProtKB-KW"/>
</dbReference>
<name>A0A0L6UMN6_9BASI</name>
<organism evidence="5 6">
    <name type="scientific">Puccinia sorghi</name>
    <dbReference type="NCBI Taxonomy" id="27349"/>
    <lineage>
        <taxon>Eukaryota</taxon>
        <taxon>Fungi</taxon>
        <taxon>Dikarya</taxon>
        <taxon>Basidiomycota</taxon>
        <taxon>Pucciniomycotina</taxon>
        <taxon>Pucciniomycetes</taxon>
        <taxon>Pucciniales</taxon>
        <taxon>Pucciniaceae</taxon>
        <taxon>Puccinia</taxon>
    </lineage>
</organism>
<dbReference type="InterPro" id="IPR036875">
    <property type="entry name" value="Znf_CCHC_sf"/>
</dbReference>
<accession>A0A0L6UMN6</accession>
<dbReference type="GO" id="GO:0003676">
    <property type="term" value="F:nucleic acid binding"/>
    <property type="evidence" value="ECO:0007669"/>
    <property type="project" value="InterPro"/>
</dbReference>
<keyword evidence="2" id="KW-0862">Zinc</keyword>
<keyword evidence="2" id="KW-0479">Metal-binding</keyword>
<feature type="domain" description="CCHC-type" evidence="4">
    <location>
        <begin position="483"/>
        <end position="497"/>
    </location>
</feature>
<evidence type="ECO:0000256" key="3">
    <source>
        <dbReference type="SAM" id="MobiDB-lite"/>
    </source>
</evidence>
<feature type="compositionally biased region" description="Polar residues" evidence="3">
    <location>
        <begin position="270"/>
        <end position="279"/>
    </location>
</feature>
<dbReference type="VEuPathDB" id="FungiDB:VP01_4798g1"/>
<dbReference type="PROSITE" id="PS50158">
    <property type="entry name" value="ZF_CCHC"/>
    <property type="match status" value="1"/>
</dbReference>
<comment type="caution">
    <text evidence="5">The sequence shown here is derived from an EMBL/GenBank/DDBJ whole genome shotgun (WGS) entry which is preliminary data.</text>
</comment>
<reference evidence="5 6" key="1">
    <citation type="submission" date="2015-08" db="EMBL/GenBank/DDBJ databases">
        <title>Next Generation Sequencing and Analysis of the Genome of Puccinia sorghi L Schw, the Causal Agent of Maize Common Rust.</title>
        <authorList>
            <person name="Rochi L."/>
            <person name="Burguener G."/>
            <person name="Darino M."/>
            <person name="Turjanski A."/>
            <person name="Kreff E."/>
            <person name="Dieguez M.J."/>
            <person name="Sacco F."/>
        </authorList>
    </citation>
    <scope>NUCLEOTIDE SEQUENCE [LARGE SCALE GENOMIC DNA]</scope>
    <source>
        <strain evidence="5 6">RO10H11247</strain>
    </source>
</reference>
<dbReference type="Gene3D" id="4.10.60.10">
    <property type="entry name" value="Zinc finger, CCHC-type"/>
    <property type="match status" value="1"/>
</dbReference>